<organism evidence="3 4">
    <name type="scientific">Kribbella koreensis</name>
    <dbReference type="NCBI Taxonomy" id="57909"/>
    <lineage>
        <taxon>Bacteria</taxon>
        <taxon>Bacillati</taxon>
        <taxon>Actinomycetota</taxon>
        <taxon>Actinomycetes</taxon>
        <taxon>Propionibacteriales</taxon>
        <taxon>Kribbellaceae</taxon>
        <taxon>Kribbella</taxon>
    </lineage>
</organism>
<dbReference type="PROSITE" id="PS50043">
    <property type="entry name" value="HTH_LUXR_2"/>
    <property type="match status" value="1"/>
</dbReference>
<dbReference type="SMART" id="SM00421">
    <property type="entry name" value="HTH_LUXR"/>
    <property type="match status" value="1"/>
</dbReference>
<evidence type="ECO:0000313" key="3">
    <source>
        <dbReference type="EMBL" id="GAA0941339.1"/>
    </source>
</evidence>
<dbReference type="Proteomes" id="UP001500542">
    <property type="component" value="Unassembled WGS sequence"/>
</dbReference>
<dbReference type="Pfam" id="PF00196">
    <property type="entry name" value="GerE"/>
    <property type="match status" value="1"/>
</dbReference>
<accession>A0ABN1QEQ0</accession>
<keyword evidence="4" id="KW-1185">Reference proteome</keyword>
<keyword evidence="1" id="KW-0238">DNA-binding</keyword>
<sequence>MFAEQLETKRVSVLIVAPNQLVRAGVRTLVDGQLQIEIAGAVAGYAEAAAAIRRGGIEVLLVDTGLGRGIVDLVRVRDSTGSQSVSVVVLVTGDVPTVTELREYVAAGVDGIVSTAEDIAAILPAIRTGQAPGGWISPTLGAEILRYEPPALTEEPPVLRAAHELVTPSEHEVLRLVADGHTDREIASRLHRSERVVKFHVSNLLAKLQARNRAHVVKLALRTGLLPAACPCGQVKGVRTTRVAR</sequence>
<dbReference type="InterPro" id="IPR039420">
    <property type="entry name" value="WalR-like"/>
</dbReference>
<dbReference type="PANTHER" id="PTHR43214">
    <property type="entry name" value="TWO-COMPONENT RESPONSE REGULATOR"/>
    <property type="match status" value="1"/>
</dbReference>
<dbReference type="PANTHER" id="PTHR43214:SF43">
    <property type="entry name" value="TWO-COMPONENT RESPONSE REGULATOR"/>
    <property type="match status" value="1"/>
</dbReference>
<feature type="domain" description="HTH luxR-type" evidence="2">
    <location>
        <begin position="159"/>
        <end position="224"/>
    </location>
</feature>
<dbReference type="InterPro" id="IPR016032">
    <property type="entry name" value="Sig_transdc_resp-reg_C-effctor"/>
</dbReference>
<evidence type="ECO:0000256" key="1">
    <source>
        <dbReference type="ARBA" id="ARBA00023125"/>
    </source>
</evidence>
<name>A0ABN1QEQ0_9ACTN</name>
<dbReference type="PRINTS" id="PR00038">
    <property type="entry name" value="HTHLUXR"/>
</dbReference>
<evidence type="ECO:0000259" key="2">
    <source>
        <dbReference type="PROSITE" id="PS50043"/>
    </source>
</evidence>
<dbReference type="EMBL" id="BAAAHK010000007">
    <property type="protein sequence ID" value="GAA0941339.1"/>
    <property type="molecule type" value="Genomic_DNA"/>
</dbReference>
<comment type="caution">
    <text evidence="3">The sequence shown here is derived from an EMBL/GenBank/DDBJ whole genome shotgun (WGS) entry which is preliminary data.</text>
</comment>
<dbReference type="SUPFAM" id="SSF46894">
    <property type="entry name" value="C-terminal effector domain of the bipartite response regulators"/>
    <property type="match status" value="1"/>
</dbReference>
<dbReference type="Gene3D" id="3.40.50.2300">
    <property type="match status" value="1"/>
</dbReference>
<reference evidence="3 4" key="1">
    <citation type="journal article" date="2019" name="Int. J. Syst. Evol. Microbiol.">
        <title>The Global Catalogue of Microorganisms (GCM) 10K type strain sequencing project: providing services to taxonomists for standard genome sequencing and annotation.</title>
        <authorList>
            <consortium name="The Broad Institute Genomics Platform"/>
            <consortium name="The Broad Institute Genome Sequencing Center for Infectious Disease"/>
            <person name="Wu L."/>
            <person name="Ma J."/>
        </authorList>
    </citation>
    <scope>NUCLEOTIDE SEQUENCE [LARGE SCALE GENOMIC DNA]</scope>
    <source>
        <strain evidence="3 4">JCM 10977</strain>
    </source>
</reference>
<evidence type="ECO:0000313" key="4">
    <source>
        <dbReference type="Proteomes" id="UP001500542"/>
    </source>
</evidence>
<gene>
    <name evidence="3" type="ORF">GCM10009554_32870</name>
</gene>
<proteinExistence type="predicted"/>
<dbReference type="InterPro" id="IPR000792">
    <property type="entry name" value="Tscrpt_reg_LuxR_C"/>
</dbReference>
<protein>
    <submittedName>
        <fullName evidence="3">Response regulator transcription factor</fullName>
    </submittedName>
</protein>
<dbReference type="CDD" id="cd06170">
    <property type="entry name" value="LuxR_C_like"/>
    <property type="match status" value="1"/>
</dbReference>